<name>A0ABY4NYV8_9PSEU</name>
<feature type="region of interest" description="Disordered" evidence="1">
    <location>
        <begin position="260"/>
        <end position="283"/>
    </location>
</feature>
<dbReference type="Pfam" id="PF13835">
    <property type="entry name" value="DUF4194"/>
    <property type="match status" value="1"/>
</dbReference>
<proteinExistence type="predicted"/>
<organism evidence="2 3">
    <name type="scientific">Amycolatopsis thermalba</name>
    <dbReference type="NCBI Taxonomy" id="944492"/>
    <lineage>
        <taxon>Bacteria</taxon>
        <taxon>Bacillati</taxon>
        <taxon>Actinomycetota</taxon>
        <taxon>Actinomycetes</taxon>
        <taxon>Pseudonocardiales</taxon>
        <taxon>Pseudonocardiaceae</taxon>
        <taxon>Amycolatopsis</taxon>
    </lineage>
</organism>
<evidence type="ECO:0000256" key="1">
    <source>
        <dbReference type="SAM" id="MobiDB-lite"/>
    </source>
</evidence>
<sequence length="283" mass="31058">MSDTTDGSAENAASYFLQAGAGEDFDSHVDDDTEFLDDDTEFLGDVDEGFAGEEKQEGSSLALFEGDAGGLSLEQRRALVALLKHRFISAARNPAEWRVIREDPVPIKSRLNDMFLDLHVDPNHEVAFKQQAASEGGGREFPTLLHDTVYTREETISLVFLRHRFQSERASGHEDVTVERDELIAHIASFRPAHATNRAGDESKANNAIDSLIRAKVLTRTNDASRLRISPVIAVLLPLRKLQELWEWLMQLNGTEPGTGADDALAVDPAHAAPAKTEGKASS</sequence>
<evidence type="ECO:0000313" key="3">
    <source>
        <dbReference type="Proteomes" id="UP000830158"/>
    </source>
</evidence>
<dbReference type="EMBL" id="CP091196">
    <property type="protein sequence ID" value="UQS25186.1"/>
    <property type="molecule type" value="Genomic_DNA"/>
</dbReference>
<reference evidence="2" key="1">
    <citation type="submission" date="2022-01" db="EMBL/GenBank/DDBJ databases">
        <title>PSI-footprinting approach for the identification of protein synthesis inhibitor producers.</title>
        <authorList>
            <person name="Handel F."/>
            <person name="Kulik A."/>
            <person name="Wex K.W."/>
            <person name="Berscheid A."/>
            <person name="Saur J.S."/>
            <person name="Winkler A."/>
            <person name="Wibberg D."/>
            <person name="Kalinowski J."/>
            <person name="Broetz-Oesterhelt H."/>
            <person name="Mast Y."/>
        </authorList>
    </citation>
    <scope>NUCLEOTIDE SEQUENCE</scope>
    <source>
        <strain evidence="2">KNN 49.3e</strain>
    </source>
</reference>
<accession>A0ABY4NYV8</accession>
<evidence type="ECO:0000313" key="2">
    <source>
        <dbReference type="EMBL" id="UQS25186.1"/>
    </source>
</evidence>
<dbReference type="InterPro" id="IPR025449">
    <property type="entry name" value="JetB"/>
</dbReference>
<dbReference type="RefSeq" id="WP_116109680.1">
    <property type="nucleotide sequence ID" value="NZ_CP091196.1"/>
</dbReference>
<gene>
    <name evidence="2" type="ORF">L1857_21385</name>
</gene>
<keyword evidence="3" id="KW-1185">Reference proteome</keyword>
<dbReference type="Proteomes" id="UP000830158">
    <property type="component" value="Chromosome"/>
</dbReference>
<feature type="compositionally biased region" description="Low complexity" evidence="1">
    <location>
        <begin position="261"/>
        <end position="275"/>
    </location>
</feature>
<protein>
    <submittedName>
        <fullName evidence="2">DUF4194 domain-containing protein</fullName>
    </submittedName>
</protein>